<dbReference type="Gene3D" id="1.25.40.10">
    <property type="entry name" value="Tetratricopeptide repeat domain"/>
    <property type="match status" value="2"/>
</dbReference>
<dbReference type="EMBL" id="BSYR01000022">
    <property type="protein sequence ID" value="GMI87578.1"/>
    <property type="molecule type" value="Genomic_DNA"/>
</dbReference>
<reference evidence="2" key="1">
    <citation type="submission" date="2023-05" db="EMBL/GenBank/DDBJ databases">
        <title>Genome and transcriptome analyses reveal genes involved in the formation of fine ridges on petal epidermal cells in Hibiscus trionum.</title>
        <authorList>
            <person name="Koshimizu S."/>
            <person name="Masuda S."/>
            <person name="Ishii T."/>
            <person name="Shirasu K."/>
            <person name="Hoshino A."/>
            <person name="Arita M."/>
        </authorList>
    </citation>
    <scope>NUCLEOTIDE SEQUENCE</scope>
    <source>
        <strain evidence="2">Hamamatsu line</strain>
    </source>
</reference>
<dbReference type="InterPro" id="IPR011990">
    <property type="entry name" value="TPR-like_helical_dom_sf"/>
</dbReference>
<protein>
    <submittedName>
        <fullName evidence="2">SLOW GREEN 1</fullName>
    </submittedName>
</protein>
<dbReference type="OrthoDB" id="1856606at2759"/>
<evidence type="ECO:0000313" key="2">
    <source>
        <dbReference type="EMBL" id="GMI87578.1"/>
    </source>
</evidence>
<dbReference type="AlphaFoldDB" id="A0A9W7I3Q7"/>
<dbReference type="InterPro" id="IPR019734">
    <property type="entry name" value="TPR_rpt"/>
</dbReference>
<dbReference type="Pfam" id="PF13181">
    <property type="entry name" value="TPR_8"/>
    <property type="match status" value="1"/>
</dbReference>
<gene>
    <name evidence="2" type="ORF">HRI_002427100</name>
</gene>
<accession>A0A9W7I3Q7</accession>
<evidence type="ECO:0000256" key="1">
    <source>
        <dbReference type="SAM" id="MobiDB-lite"/>
    </source>
</evidence>
<sequence length="359" mass="40795">MNPTLSSSSPCLAFLPLKPLSSSSSSAPFLAFPSPKPLTLRAYSATPDSVSVSKPNTKNPSFARKLQSFSKTAVLVGAAVLMVGKLSNFPAKADSAPTLVEQEPAFLEEKEAEENQTSPLLPPMIAQEDVFHKEKQGEKTQDPKPNQTPSLSEFLESDEDVIEAMKSLIYQKIENYEDEEALSILSRLVSAQPNVTDWKFLFGRLLGDMGQTEKARKVFEEVLQSNPFSYETLFENALLMDRCGEGEAVFKRLEELLALAREEKRVNEARDVRFIMAYLHFLHNNVDLALMSYQELAEEDPSDYKPYFCRGVIYKTLDMNDEAEEQFVKYDKLSPRRYQPEEHWSRRTPSSKTRNVRRR</sequence>
<organism evidence="2 3">
    <name type="scientific">Hibiscus trionum</name>
    <name type="common">Flower of an hour</name>
    <dbReference type="NCBI Taxonomy" id="183268"/>
    <lineage>
        <taxon>Eukaryota</taxon>
        <taxon>Viridiplantae</taxon>
        <taxon>Streptophyta</taxon>
        <taxon>Embryophyta</taxon>
        <taxon>Tracheophyta</taxon>
        <taxon>Spermatophyta</taxon>
        <taxon>Magnoliopsida</taxon>
        <taxon>eudicotyledons</taxon>
        <taxon>Gunneridae</taxon>
        <taxon>Pentapetalae</taxon>
        <taxon>rosids</taxon>
        <taxon>malvids</taxon>
        <taxon>Malvales</taxon>
        <taxon>Malvaceae</taxon>
        <taxon>Malvoideae</taxon>
        <taxon>Hibiscus</taxon>
    </lineage>
</organism>
<name>A0A9W7I3Q7_HIBTR</name>
<comment type="caution">
    <text evidence="2">The sequence shown here is derived from an EMBL/GenBank/DDBJ whole genome shotgun (WGS) entry which is preliminary data.</text>
</comment>
<keyword evidence="3" id="KW-1185">Reference proteome</keyword>
<dbReference type="SUPFAM" id="SSF48452">
    <property type="entry name" value="TPR-like"/>
    <property type="match status" value="1"/>
</dbReference>
<feature type="region of interest" description="Disordered" evidence="1">
    <location>
        <begin position="339"/>
        <end position="359"/>
    </location>
</feature>
<evidence type="ECO:0000313" key="3">
    <source>
        <dbReference type="Proteomes" id="UP001165190"/>
    </source>
</evidence>
<proteinExistence type="predicted"/>
<dbReference type="Proteomes" id="UP001165190">
    <property type="component" value="Unassembled WGS sequence"/>
</dbReference>